<organism evidence="4 5">
    <name type="scientific">Mycena sanguinolenta</name>
    <dbReference type="NCBI Taxonomy" id="230812"/>
    <lineage>
        <taxon>Eukaryota</taxon>
        <taxon>Fungi</taxon>
        <taxon>Dikarya</taxon>
        <taxon>Basidiomycota</taxon>
        <taxon>Agaricomycotina</taxon>
        <taxon>Agaricomycetes</taxon>
        <taxon>Agaricomycetidae</taxon>
        <taxon>Agaricales</taxon>
        <taxon>Marasmiineae</taxon>
        <taxon>Mycenaceae</taxon>
        <taxon>Mycena</taxon>
    </lineage>
</organism>
<name>A0A8H7DD63_9AGAR</name>
<comment type="caution">
    <text evidence="4">The sequence shown here is derived from an EMBL/GenBank/DDBJ whole genome shotgun (WGS) entry which is preliminary data.</text>
</comment>
<dbReference type="PANTHER" id="PTHR11875">
    <property type="entry name" value="TESTIS-SPECIFIC Y-ENCODED PROTEIN"/>
    <property type="match status" value="1"/>
</dbReference>
<dbReference type="EMBL" id="JACAZH010000005">
    <property type="protein sequence ID" value="KAF7367241.1"/>
    <property type="molecule type" value="Genomic_DNA"/>
</dbReference>
<evidence type="ECO:0000313" key="5">
    <source>
        <dbReference type="Proteomes" id="UP000623467"/>
    </source>
</evidence>
<dbReference type="Gene3D" id="3.30.1120.90">
    <property type="entry name" value="Nucleosome assembly protein"/>
    <property type="match status" value="1"/>
</dbReference>
<dbReference type="InterPro" id="IPR037231">
    <property type="entry name" value="NAP-like_sf"/>
</dbReference>
<dbReference type="OrthoDB" id="19419at2759"/>
<feature type="region of interest" description="Disordered" evidence="3">
    <location>
        <begin position="202"/>
        <end position="235"/>
    </location>
</feature>
<protein>
    <submittedName>
        <fullName evidence="4">Uncharacterized protein</fullName>
    </submittedName>
</protein>
<dbReference type="GO" id="GO:0005634">
    <property type="term" value="C:nucleus"/>
    <property type="evidence" value="ECO:0007669"/>
    <property type="project" value="InterPro"/>
</dbReference>
<dbReference type="InterPro" id="IPR002164">
    <property type="entry name" value="NAP_family"/>
</dbReference>
<keyword evidence="5" id="KW-1185">Reference proteome</keyword>
<feature type="compositionally biased region" description="Acidic residues" evidence="3">
    <location>
        <begin position="205"/>
        <end position="224"/>
    </location>
</feature>
<dbReference type="AlphaFoldDB" id="A0A8H7DD63"/>
<feature type="region of interest" description="Disordered" evidence="3">
    <location>
        <begin position="155"/>
        <end position="180"/>
    </location>
</feature>
<accession>A0A8H7DD63</accession>
<dbReference type="GO" id="GO:0006334">
    <property type="term" value="P:nucleosome assembly"/>
    <property type="evidence" value="ECO:0007669"/>
    <property type="project" value="InterPro"/>
</dbReference>
<evidence type="ECO:0000256" key="3">
    <source>
        <dbReference type="SAM" id="MobiDB-lite"/>
    </source>
</evidence>
<evidence type="ECO:0000256" key="1">
    <source>
        <dbReference type="ARBA" id="ARBA00009947"/>
    </source>
</evidence>
<sequence length="235" mass="26271">MPPKGVKRASPGADDAKNPLANVDLSDEDAQKTCKGPARPWAPRACHGSSDRIGQAKMMPAYEARRAIAKSIEKFWPVALMNHSHFAVFAQHNADQQALSYLEDLWIERNPVEPRCYTIEFHFKENPFFSNTVLKRSTSTMLPLVQQMISQMRMGSQRPCSTFRGSVTSNPSRLKSTGRTPKIGITIANEVFPDAIEFFLGQAGGDDEDLDSDDDDDDEAEEIDLEKPRSKKQKV</sequence>
<gene>
    <name evidence="4" type="ORF">MSAN_00785900</name>
</gene>
<comment type="similarity">
    <text evidence="1 2">Belongs to the nucleosome assembly protein (NAP) family.</text>
</comment>
<proteinExistence type="inferred from homology"/>
<evidence type="ECO:0000313" key="4">
    <source>
        <dbReference type="EMBL" id="KAF7367241.1"/>
    </source>
</evidence>
<dbReference type="SUPFAM" id="SSF143113">
    <property type="entry name" value="NAP-like"/>
    <property type="match status" value="1"/>
</dbReference>
<feature type="region of interest" description="Disordered" evidence="3">
    <location>
        <begin position="1"/>
        <end position="50"/>
    </location>
</feature>
<dbReference type="Pfam" id="PF00956">
    <property type="entry name" value="NAP"/>
    <property type="match status" value="1"/>
</dbReference>
<feature type="compositionally biased region" description="Polar residues" evidence="3">
    <location>
        <begin position="155"/>
        <end position="179"/>
    </location>
</feature>
<evidence type="ECO:0000256" key="2">
    <source>
        <dbReference type="RuleBase" id="RU003876"/>
    </source>
</evidence>
<reference evidence="4" key="1">
    <citation type="submission" date="2020-05" db="EMBL/GenBank/DDBJ databases">
        <title>Mycena genomes resolve the evolution of fungal bioluminescence.</title>
        <authorList>
            <person name="Tsai I.J."/>
        </authorList>
    </citation>
    <scope>NUCLEOTIDE SEQUENCE</scope>
    <source>
        <strain evidence="4">160909Yilan</strain>
    </source>
</reference>
<dbReference type="Proteomes" id="UP000623467">
    <property type="component" value="Unassembled WGS sequence"/>
</dbReference>